<dbReference type="CDD" id="cd21037">
    <property type="entry name" value="MLKL_NTD"/>
    <property type="match status" value="1"/>
</dbReference>
<keyword evidence="3" id="KW-1185">Reference proteome</keyword>
<gene>
    <name evidence="2" type="ORF">AMORRO_LOCUS9682</name>
</gene>
<feature type="region of interest" description="Disordered" evidence="1">
    <location>
        <begin position="301"/>
        <end position="404"/>
    </location>
</feature>
<feature type="non-terminal residue" evidence="2">
    <location>
        <position position="594"/>
    </location>
</feature>
<organism evidence="2 3">
    <name type="scientific">Acaulospora morrowiae</name>
    <dbReference type="NCBI Taxonomy" id="94023"/>
    <lineage>
        <taxon>Eukaryota</taxon>
        <taxon>Fungi</taxon>
        <taxon>Fungi incertae sedis</taxon>
        <taxon>Mucoromycota</taxon>
        <taxon>Glomeromycotina</taxon>
        <taxon>Glomeromycetes</taxon>
        <taxon>Diversisporales</taxon>
        <taxon>Acaulosporaceae</taxon>
        <taxon>Acaulospora</taxon>
    </lineage>
</organism>
<dbReference type="GO" id="GO:0007166">
    <property type="term" value="P:cell surface receptor signaling pathway"/>
    <property type="evidence" value="ECO:0007669"/>
    <property type="project" value="InterPro"/>
</dbReference>
<reference evidence="2" key="1">
    <citation type="submission" date="2021-06" db="EMBL/GenBank/DDBJ databases">
        <authorList>
            <person name="Kallberg Y."/>
            <person name="Tangrot J."/>
            <person name="Rosling A."/>
        </authorList>
    </citation>
    <scope>NUCLEOTIDE SEQUENCE</scope>
    <source>
        <strain evidence="2">CL551</strain>
    </source>
</reference>
<dbReference type="InterPro" id="IPR036537">
    <property type="entry name" value="Adaptor_Cbl_N_dom_sf"/>
</dbReference>
<dbReference type="Proteomes" id="UP000789342">
    <property type="component" value="Unassembled WGS sequence"/>
</dbReference>
<comment type="caution">
    <text evidence="2">The sequence shown here is derived from an EMBL/GenBank/DDBJ whole genome shotgun (WGS) entry which is preliminary data.</text>
</comment>
<evidence type="ECO:0000313" key="2">
    <source>
        <dbReference type="EMBL" id="CAG8644731.1"/>
    </source>
</evidence>
<dbReference type="EMBL" id="CAJVPV010009730">
    <property type="protein sequence ID" value="CAG8644731.1"/>
    <property type="molecule type" value="Genomic_DNA"/>
</dbReference>
<accession>A0A9N9GYR8</accession>
<dbReference type="AlphaFoldDB" id="A0A9N9GYR8"/>
<protein>
    <submittedName>
        <fullName evidence="2">4250_t:CDS:1</fullName>
    </submittedName>
</protein>
<dbReference type="Gene3D" id="1.20.930.20">
    <property type="entry name" value="Adaptor protein Cbl, N-terminal domain"/>
    <property type="match status" value="1"/>
</dbReference>
<name>A0A9N9GYR8_9GLOM</name>
<proteinExistence type="predicted"/>
<feature type="compositionally biased region" description="Basic and acidic residues" evidence="1">
    <location>
        <begin position="317"/>
        <end position="360"/>
    </location>
</feature>
<feature type="compositionally biased region" description="Low complexity" evidence="1">
    <location>
        <begin position="367"/>
        <end position="377"/>
    </location>
</feature>
<evidence type="ECO:0000313" key="3">
    <source>
        <dbReference type="Proteomes" id="UP000789342"/>
    </source>
</evidence>
<sequence length="594" mass="68931">MSKKASRKSFITIVNEIHQAYERMRDLYKFVEYNRRICDALICRVDSVEFKLRDMLKIRINEDNKYYENMKIYSHDNYFTMQQLLTNIHDMEKFIDELSHLRTYFTGKSIETTFYELTKRFDIYIKTLNVKIDVDVNSESVLLTMDIKSFEKNKLYHNKVKKPDEINLDSIIKQDSLASSPAEQDFFVNPLRINYETKINGQKKVNILGLNVYCEVEGHRQSDIELLELLQLHEEEIFNVLPTSAIGIGITFVKSYQEPSIILYVNTLPELSEQTIKNFFEILQRPPEDIVICQLLDEDNLNNSDERSNNDNSSRNFRVEKEDNNRERENNSDRDKGENKDSKDDSNGGKEYNKDNKGDSNESQGVNDENGNGLNKNNKGKEKEDGGNGGDGGDDPNDANATMSYGTIDANASANITSSNDSNSIGQVVTIHFMLSMWHPGNKDNKLEFEISKINFSGGEMLSDRFKKISGEGYYPVEAKINFKAYHNCQQDNTSVLITVEESSPYSEMGYMQISLSKVKCLSTNPNRGFREITWKHHIRNEEKKIPDYSQVPIHKAHFRYAKDLVKEFEFKTELTLEFKKKWFSKELMLRRSR</sequence>
<evidence type="ECO:0000256" key="1">
    <source>
        <dbReference type="SAM" id="MobiDB-lite"/>
    </source>
</evidence>
<dbReference type="InterPro" id="IPR059179">
    <property type="entry name" value="MLKL-like_MCAfunc"/>
</dbReference>